<dbReference type="PANTHER" id="PTHR43861:SF1">
    <property type="entry name" value="TRANS-ACONITATE 2-METHYLTRANSFERASE"/>
    <property type="match status" value="1"/>
</dbReference>
<dbReference type="GO" id="GO:0008168">
    <property type="term" value="F:methyltransferase activity"/>
    <property type="evidence" value="ECO:0007669"/>
    <property type="project" value="UniProtKB-KW"/>
</dbReference>
<dbReference type="InterPro" id="IPR029063">
    <property type="entry name" value="SAM-dependent_MTases_sf"/>
</dbReference>
<dbReference type="AlphaFoldDB" id="A0A2A6RPS0"/>
<organism evidence="4 5">
    <name type="scientific">Candidatus Viridilinea mediisalina</name>
    <dbReference type="NCBI Taxonomy" id="2024553"/>
    <lineage>
        <taxon>Bacteria</taxon>
        <taxon>Bacillati</taxon>
        <taxon>Chloroflexota</taxon>
        <taxon>Chloroflexia</taxon>
        <taxon>Chloroflexales</taxon>
        <taxon>Chloroflexineae</taxon>
        <taxon>Oscillochloridaceae</taxon>
        <taxon>Candidatus Viridilinea</taxon>
    </lineage>
</organism>
<dbReference type="Gene3D" id="3.40.50.150">
    <property type="entry name" value="Vaccinia Virus protein VP39"/>
    <property type="match status" value="1"/>
</dbReference>
<evidence type="ECO:0000256" key="1">
    <source>
        <dbReference type="ARBA" id="ARBA00022603"/>
    </source>
</evidence>
<dbReference type="SUPFAM" id="SSF53335">
    <property type="entry name" value="S-adenosyl-L-methionine-dependent methyltransferases"/>
    <property type="match status" value="1"/>
</dbReference>
<protein>
    <recommendedName>
        <fullName evidence="3">Methyltransferase domain-containing protein</fullName>
    </recommendedName>
</protein>
<accession>A0A2A6RPS0</accession>
<sequence length="252" mass="27970">MIYNSYAPIYDAIGQGAFAAQLVVHLLAARAAPPRRVLDLACGTGAAALALARTGAEVVGLDHSGPMLHIAQGRARDEGLPIRFIEADMRQLTTCFSADHEGAYDLVTCLYDSLNYLTDPNDLLQVFQGVAKLVTPDGQFIFDLNSEYEYANWDDCDQVVYDANGILVYNRLNYNPDTRCARGQIVWFSYDGNLWWRGAEEHLQRAWSEAEVGAALSAAGFVLHERRTPTWQSAAPDAKRVVYLCGRNWYNA</sequence>
<keyword evidence="2" id="KW-0808">Transferase</keyword>
<dbReference type="Gene3D" id="2.20.25.110">
    <property type="entry name" value="S-adenosyl-L-methionine-dependent methyltransferases"/>
    <property type="match status" value="1"/>
</dbReference>
<evidence type="ECO:0000313" key="4">
    <source>
        <dbReference type="EMBL" id="PDW04926.1"/>
    </source>
</evidence>
<dbReference type="InterPro" id="IPR041698">
    <property type="entry name" value="Methyltransf_25"/>
</dbReference>
<evidence type="ECO:0000256" key="2">
    <source>
        <dbReference type="ARBA" id="ARBA00022679"/>
    </source>
</evidence>
<dbReference type="Pfam" id="PF13649">
    <property type="entry name" value="Methyltransf_25"/>
    <property type="match status" value="1"/>
</dbReference>
<dbReference type="Proteomes" id="UP000220527">
    <property type="component" value="Unassembled WGS sequence"/>
</dbReference>
<feature type="domain" description="Methyltransferase" evidence="3">
    <location>
        <begin position="37"/>
        <end position="138"/>
    </location>
</feature>
<keyword evidence="5" id="KW-1185">Reference proteome</keyword>
<name>A0A2A6RPS0_9CHLR</name>
<keyword evidence="1" id="KW-0489">Methyltransferase</keyword>
<dbReference type="EMBL" id="NQWI01000002">
    <property type="protein sequence ID" value="PDW04926.1"/>
    <property type="molecule type" value="Genomic_DNA"/>
</dbReference>
<dbReference type="GO" id="GO:0032259">
    <property type="term" value="P:methylation"/>
    <property type="evidence" value="ECO:0007669"/>
    <property type="project" value="UniProtKB-KW"/>
</dbReference>
<comment type="caution">
    <text evidence="4">The sequence shown here is derived from an EMBL/GenBank/DDBJ whole genome shotgun (WGS) entry which is preliminary data.</text>
</comment>
<dbReference type="CDD" id="cd02440">
    <property type="entry name" value="AdoMet_MTases"/>
    <property type="match status" value="1"/>
</dbReference>
<evidence type="ECO:0000313" key="5">
    <source>
        <dbReference type="Proteomes" id="UP000220527"/>
    </source>
</evidence>
<dbReference type="PANTHER" id="PTHR43861">
    <property type="entry name" value="TRANS-ACONITATE 2-METHYLTRANSFERASE-RELATED"/>
    <property type="match status" value="1"/>
</dbReference>
<gene>
    <name evidence="4" type="ORF">CJ255_00680</name>
</gene>
<reference evidence="5" key="1">
    <citation type="submission" date="2017-08" db="EMBL/GenBank/DDBJ databases">
        <authorList>
            <person name="Grouzdev D.S."/>
            <person name="Gaisin V.A."/>
            <person name="Rysina M.S."/>
            <person name="Gorlenko V.M."/>
        </authorList>
    </citation>
    <scope>NUCLEOTIDE SEQUENCE [LARGE SCALE GENOMIC DNA]</scope>
    <source>
        <strain evidence="5">Kir15-3F</strain>
    </source>
</reference>
<evidence type="ECO:0000259" key="3">
    <source>
        <dbReference type="Pfam" id="PF13649"/>
    </source>
</evidence>
<dbReference type="RefSeq" id="WP_097642164.1">
    <property type="nucleotide sequence ID" value="NZ_NQWI01000002.1"/>
</dbReference>
<proteinExistence type="predicted"/>
<dbReference type="OrthoDB" id="9783256at2"/>